<dbReference type="KEGG" id="kme:H0A61_02383"/>
<proteinExistence type="predicted"/>
<sequence>MGQIEKENGIIWKIKEYQYNLELELLLAKELGIPRSISRILVNRGIESVEAARKFLRFFGSISNNTVVKSALNITISGIFFCQIFA</sequence>
<gene>
    <name evidence="1" type="ORF">H0A61_02383</name>
</gene>
<protein>
    <submittedName>
        <fullName evidence="1">Uncharacterized protein</fullName>
    </submittedName>
</protein>
<reference evidence="1" key="1">
    <citation type="submission" date="2020-07" db="EMBL/GenBank/DDBJ databases">
        <title>Koleobacter methoxysyntrophicus gen. nov., sp. nov., a novel anaerobic bacterium isolated from deep subsurface oil field and proposal of Koleobacterales ord. nov. in the phylum Firmicutes.</title>
        <authorList>
            <person name="Sakamoto S."/>
            <person name="Tamaki H."/>
        </authorList>
    </citation>
    <scope>NUCLEOTIDE SEQUENCE</scope>
    <source>
        <strain evidence="1">NRmbB1</strain>
    </source>
</reference>
<dbReference type="EMBL" id="CP059066">
    <property type="protein sequence ID" value="QSQ09991.1"/>
    <property type="molecule type" value="Genomic_DNA"/>
</dbReference>
<evidence type="ECO:0000313" key="2">
    <source>
        <dbReference type="Proteomes" id="UP000662904"/>
    </source>
</evidence>
<name>A0A8A0RNL9_9FIRM</name>
<organism evidence="1 2">
    <name type="scientific">Koleobacter methoxysyntrophicus</name>
    <dbReference type="NCBI Taxonomy" id="2751313"/>
    <lineage>
        <taxon>Bacteria</taxon>
        <taxon>Bacillati</taxon>
        <taxon>Bacillota</taxon>
        <taxon>Clostridia</taxon>
        <taxon>Koleobacterales</taxon>
        <taxon>Koleobacteraceae</taxon>
        <taxon>Koleobacter</taxon>
    </lineage>
</organism>
<keyword evidence="2" id="KW-1185">Reference proteome</keyword>
<evidence type="ECO:0000313" key="1">
    <source>
        <dbReference type="EMBL" id="QSQ09991.1"/>
    </source>
</evidence>
<dbReference type="RefSeq" id="WP_206707320.1">
    <property type="nucleotide sequence ID" value="NZ_CP059066.1"/>
</dbReference>
<dbReference type="Proteomes" id="UP000662904">
    <property type="component" value="Chromosome"/>
</dbReference>
<accession>A0A8A0RNL9</accession>
<dbReference type="AlphaFoldDB" id="A0A8A0RNL9"/>